<dbReference type="Proteomes" id="UP000728032">
    <property type="component" value="Unassembled WGS sequence"/>
</dbReference>
<evidence type="ECO:0000313" key="2">
    <source>
        <dbReference type="Proteomes" id="UP000728032"/>
    </source>
</evidence>
<sequence>MFVPGGVKPHTPIPFLLRLPYLGWRFIKDAGADIKIIANSALNARHYGIQLAEDLPVINDINISGGGAHITNHFGVMAVENHEGCQTFIAHEPYV</sequence>
<reference evidence="1" key="1">
    <citation type="submission" date="2020-11" db="EMBL/GenBank/DDBJ databases">
        <authorList>
            <person name="Tran Van P."/>
        </authorList>
    </citation>
    <scope>NUCLEOTIDE SEQUENCE</scope>
</reference>
<organism evidence="1">
    <name type="scientific">Oppiella nova</name>
    <dbReference type="NCBI Taxonomy" id="334625"/>
    <lineage>
        <taxon>Eukaryota</taxon>
        <taxon>Metazoa</taxon>
        <taxon>Ecdysozoa</taxon>
        <taxon>Arthropoda</taxon>
        <taxon>Chelicerata</taxon>
        <taxon>Arachnida</taxon>
        <taxon>Acari</taxon>
        <taxon>Acariformes</taxon>
        <taxon>Sarcoptiformes</taxon>
        <taxon>Oribatida</taxon>
        <taxon>Brachypylina</taxon>
        <taxon>Oppioidea</taxon>
        <taxon>Oppiidae</taxon>
        <taxon>Oppiella</taxon>
    </lineage>
</organism>
<protein>
    <submittedName>
        <fullName evidence="1">Uncharacterized protein</fullName>
    </submittedName>
</protein>
<keyword evidence="2" id="KW-1185">Reference proteome</keyword>
<dbReference type="EMBL" id="OC925045">
    <property type="protein sequence ID" value="CAD7655885.1"/>
    <property type="molecule type" value="Genomic_DNA"/>
</dbReference>
<gene>
    <name evidence="1" type="ORF">ONB1V03_LOCUS12526</name>
</gene>
<accession>A0A7R9M929</accession>
<evidence type="ECO:0000313" key="1">
    <source>
        <dbReference type="EMBL" id="CAD7655885.1"/>
    </source>
</evidence>
<dbReference type="EMBL" id="CAJPVJ010010220">
    <property type="protein sequence ID" value="CAG2173072.1"/>
    <property type="molecule type" value="Genomic_DNA"/>
</dbReference>
<dbReference type="AlphaFoldDB" id="A0A7R9M929"/>
<proteinExistence type="predicted"/>
<name>A0A7R9M929_9ACAR</name>